<proteinExistence type="predicted"/>
<dbReference type="SUPFAM" id="SSF56112">
    <property type="entry name" value="Protein kinase-like (PK-like)"/>
    <property type="match status" value="1"/>
</dbReference>
<accession>A0A5N6UAX4</accession>
<dbReference type="Gene3D" id="1.10.510.10">
    <property type="entry name" value="Transferase(Phosphotransferase) domain 1"/>
    <property type="match status" value="1"/>
</dbReference>
<dbReference type="Pfam" id="PF17667">
    <property type="entry name" value="Pkinase_fungal"/>
    <property type="match status" value="2"/>
</dbReference>
<feature type="domain" description="Fungal-type protein kinase" evidence="2">
    <location>
        <begin position="234"/>
        <end position="532"/>
    </location>
</feature>
<feature type="region of interest" description="Disordered" evidence="1">
    <location>
        <begin position="481"/>
        <end position="525"/>
    </location>
</feature>
<evidence type="ECO:0000256" key="1">
    <source>
        <dbReference type="SAM" id="MobiDB-lite"/>
    </source>
</evidence>
<evidence type="ECO:0000313" key="4">
    <source>
        <dbReference type="Proteomes" id="UP000326950"/>
    </source>
</evidence>
<feature type="compositionally biased region" description="Low complexity" evidence="1">
    <location>
        <begin position="482"/>
        <end position="492"/>
    </location>
</feature>
<sequence length="672" mass="76476">MAGGSADTEIIESRPIGDGLNAFRDEFVLTCRSSGLPCSVQSVHELYHDTLKNLCICLILALQALPASRALPPVVGAHKNLFNYLSRLSSSINSDEFNLERLLPLLIAAFNRESDEVIWDKIYAAAAESTPPPGRHPTMISNSHERRDDIDPVLKEKLGSTYTDGDDPLYRETAGWRDWPQSAEEKQVLDWLVAKVERFHEIATEDVFALKNHRKVLGWPHQPLQRSTAARKLDIGFIPSLESADKSTLWSHMLVIGELKRNPKMDTASSTWRDLGRYAREVFAAQDTRRYVLGFTLCGTILRLWEFDRIGAIASTPFDVNKDPVRFIVSMLGFLQMDSDQLGYDPTILTSSEGYRYIQIVRDGQPERLILEERMRRASCVVGRATICWKAYREGDESKTPLVIKDSWQYPEREEEGALLRDMTQKGVVNVARYYYRWTVQVNSKNDDIQAAVRRALDVARAKKFRFPRSDVSYIGFVSTDGSKASHSAGSAGHKRSSSHLEATLPSTKRSCSSSPIRDNHSQENRVHRRVIGDISTGNLIINDEEGNPSWPAFLIDLDLAICERREQPSGARGKTGTRAFMAIALLLGEKHSFMHDLESFFWVIFWICIHYPALTKNKAVRRFEKWNYVDMEELAELKKGTPLGPWVNRLRKVEFPNGGRWEKETKTYMFR</sequence>
<dbReference type="PANTHER" id="PTHR38248:SF2">
    <property type="entry name" value="FUNK1 11"/>
    <property type="match status" value="1"/>
</dbReference>
<dbReference type="OrthoDB" id="5584477at2759"/>
<protein>
    <recommendedName>
        <fullName evidence="2">Fungal-type protein kinase domain-containing protein</fullName>
    </recommendedName>
</protein>
<reference evidence="3 4" key="1">
    <citation type="submission" date="2019-04" db="EMBL/GenBank/DDBJ databases">
        <title>Friends and foes A comparative genomics study of 23 Aspergillus species from section Flavi.</title>
        <authorList>
            <consortium name="DOE Joint Genome Institute"/>
            <person name="Kjaerbolling I."/>
            <person name="Vesth T."/>
            <person name="Frisvad J.C."/>
            <person name="Nybo J.L."/>
            <person name="Theobald S."/>
            <person name="Kildgaard S."/>
            <person name="Isbrandt T."/>
            <person name="Kuo A."/>
            <person name="Sato A."/>
            <person name="Lyhne E.K."/>
            <person name="Kogle M.E."/>
            <person name="Wiebenga A."/>
            <person name="Kun R.S."/>
            <person name="Lubbers R.J."/>
            <person name="Makela M.R."/>
            <person name="Barry K."/>
            <person name="Chovatia M."/>
            <person name="Clum A."/>
            <person name="Daum C."/>
            <person name="Haridas S."/>
            <person name="He G."/>
            <person name="LaButti K."/>
            <person name="Lipzen A."/>
            <person name="Mondo S."/>
            <person name="Riley R."/>
            <person name="Salamov A."/>
            <person name="Simmons B.A."/>
            <person name="Magnuson J.K."/>
            <person name="Henrissat B."/>
            <person name="Mortensen U.H."/>
            <person name="Larsen T.O."/>
            <person name="Devries R.P."/>
            <person name="Grigoriev I.V."/>
            <person name="Machida M."/>
            <person name="Baker S.E."/>
            <person name="Andersen M.R."/>
        </authorList>
    </citation>
    <scope>NUCLEOTIDE SEQUENCE [LARGE SCALE GENOMIC DNA]</scope>
    <source>
        <strain evidence="3 4">CBS 117626</strain>
    </source>
</reference>
<evidence type="ECO:0000313" key="3">
    <source>
        <dbReference type="EMBL" id="KAE8155744.1"/>
    </source>
</evidence>
<dbReference type="InterPro" id="IPR011009">
    <property type="entry name" value="Kinase-like_dom_sf"/>
</dbReference>
<keyword evidence="4" id="KW-1185">Reference proteome</keyword>
<dbReference type="EMBL" id="ML738806">
    <property type="protein sequence ID" value="KAE8155744.1"/>
    <property type="molecule type" value="Genomic_DNA"/>
</dbReference>
<feature type="compositionally biased region" description="Polar residues" evidence="1">
    <location>
        <begin position="505"/>
        <end position="517"/>
    </location>
</feature>
<evidence type="ECO:0000259" key="2">
    <source>
        <dbReference type="Pfam" id="PF17667"/>
    </source>
</evidence>
<organism evidence="3 4">
    <name type="scientific">Aspergillus tamarii</name>
    <dbReference type="NCBI Taxonomy" id="41984"/>
    <lineage>
        <taxon>Eukaryota</taxon>
        <taxon>Fungi</taxon>
        <taxon>Dikarya</taxon>
        <taxon>Ascomycota</taxon>
        <taxon>Pezizomycotina</taxon>
        <taxon>Eurotiomycetes</taxon>
        <taxon>Eurotiomycetidae</taxon>
        <taxon>Eurotiales</taxon>
        <taxon>Aspergillaceae</taxon>
        <taxon>Aspergillus</taxon>
        <taxon>Aspergillus subgen. Circumdati</taxon>
    </lineage>
</organism>
<gene>
    <name evidence="3" type="ORF">BDV40DRAFT_294090</name>
</gene>
<dbReference type="Proteomes" id="UP000326950">
    <property type="component" value="Unassembled WGS sequence"/>
</dbReference>
<name>A0A5N6UAX4_ASPTM</name>
<dbReference type="AlphaFoldDB" id="A0A5N6UAX4"/>
<dbReference type="PANTHER" id="PTHR38248">
    <property type="entry name" value="FUNK1 6"/>
    <property type="match status" value="1"/>
</dbReference>
<feature type="domain" description="Fungal-type protein kinase" evidence="2">
    <location>
        <begin position="534"/>
        <end position="609"/>
    </location>
</feature>
<dbReference type="InterPro" id="IPR040976">
    <property type="entry name" value="Pkinase_fungal"/>
</dbReference>